<gene>
    <name evidence="1" type="ORF">QFC20_000675</name>
</gene>
<proteinExistence type="predicted"/>
<reference evidence="1" key="1">
    <citation type="submission" date="2023-04" db="EMBL/GenBank/DDBJ databases">
        <title>Draft Genome sequencing of Naganishia species isolated from polar environments using Oxford Nanopore Technology.</title>
        <authorList>
            <person name="Leo P."/>
            <person name="Venkateswaran K."/>
        </authorList>
    </citation>
    <scope>NUCLEOTIDE SEQUENCE</scope>
    <source>
        <strain evidence="1">MNA-CCFEE 5262</strain>
    </source>
</reference>
<dbReference type="Proteomes" id="UP001230649">
    <property type="component" value="Unassembled WGS sequence"/>
</dbReference>
<accession>A0ACC2WY67</accession>
<comment type="caution">
    <text evidence="1">The sequence shown here is derived from an EMBL/GenBank/DDBJ whole genome shotgun (WGS) entry which is preliminary data.</text>
</comment>
<protein>
    <submittedName>
        <fullName evidence="1">Uncharacterized protein</fullName>
    </submittedName>
</protein>
<name>A0ACC2WY67_9TREE</name>
<dbReference type="EMBL" id="JASBWS010000003">
    <property type="protein sequence ID" value="KAJ9116740.1"/>
    <property type="molecule type" value="Genomic_DNA"/>
</dbReference>
<organism evidence="1 2">
    <name type="scientific">Naganishia adeliensis</name>
    <dbReference type="NCBI Taxonomy" id="92952"/>
    <lineage>
        <taxon>Eukaryota</taxon>
        <taxon>Fungi</taxon>
        <taxon>Dikarya</taxon>
        <taxon>Basidiomycota</taxon>
        <taxon>Agaricomycotina</taxon>
        <taxon>Tremellomycetes</taxon>
        <taxon>Filobasidiales</taxon>
        <taxon>Filobasidiaceae</taxon>
        <taxon>Naganishia</taxon>
    </lineage>
</organism>
<evidence type="ECO:0000313" key="2">
    <source>
        <dbReference type="Proteomes" id="UP001230649"/>
    </source>
</evidence>
<sequence length="1003" mass="109251">MADSKEKDTGLHPAIQLLPHHGSGGERPATTTAKEDLDAEHESSPKTSVLSSSGSKLLTSDMVVALTEDSNSATEHHMPVAMVPPRKATPIPFAETSTSQPQSMPASSYNYVHLHTPSPSTLDPASSRSLSAAEEGRSDETPIAGLAKAYSTVLASANLPIGHQSSGSLRHVVMSRTTSSSGVSSINAPGNTNSSQDSFVHISDLEDSPIIKGANEIETLEKSDKPAQDPRVVQDSGVLNPAPFGTEGEFATVKAATIKRRSKVINATLKPSSSMEAKQTSSADPPECQQGFDPEASWVPSLPYSPQQPGKESVEDLAQSYDSAQDPNNLKFWWEAGVRDGDPVGTPPAPSISSLESSGALIADKQQFKSLDTSVTPIGGLTLASDDSPQKPAASLELSRSTKNSIMETVASDEDVELGRDFQQSLSDTFPRHKEFWSMDGSMQVVVEDDDHYSLKSVTNSGNIRMESVEPFLHSQFALDLQDWNPQHPVTSSQGATPPNTSKSSQEALAGTPMRGAVGILSPDKPIRAHPKPLSAAGVNPSKLHSSHELQPWDPVVNGTYVTFKFLLLMLSNSLRCYSPDLPLHPIVHYIAKFSMVPEDSLRQLFVKELAYATVTDHHITKDDLYLDLDFDAFDMEDRPQTPLGSRPNVGTSGGAAAMTPRGRSGGPEKFTYNVRDDLELSSSSGSSSPPSSRVLPQSSSSDPFIARISRSNNSKALNTLLASEKGKGKMQLFESFNALEENSSEEAVAYVTGVPAPLPTIVTQSQISSSSLEDSIISDLMFSDSKWNVFNRVIGLLSHTFQIPWNDVLEDPRILYTLIHDARVSVESFKQWMLNAEGEELAEKEVAILNPGEARWKADTDAEGRWSGQSVVSAMFDILPARYGVKQVTDLPPFQRALLHLIRACDDHWMHRPVEEALAFLETFDRYLQYEPWTVGKAARQAIMHLKTHLNSPFGNYLAREARDELKEFVRVQEYQIGSSNKDWQGQEALDTLQTARSMMDS</sequence>
<evidence type="ECO:0000313" key="1">
    <source>
        <dbReference type="EMBL" id="KAJ9116740.1"/>
    </source>
</evidence>
<keyword evidence="2" id="KW-1185">Reference proteome</keyword>